<keyword evidence="1" id="KW-0456">Lyase</keyword>
<dbReference type="NCBIfam" id="TIGR00160">
    <property type="entry name" value="MGSA"/>
    <property type="match status" value="1"/>
</dbReference>
<evidence type="ECO:0000259" key="3">
    <source>
        <dbReference type="PROSITE" id="PS51855"/>
    </source>
</evidence>
<evidence type="ECO:0000256" key="1">
    <source>
        <dbReference type="HAMAP-Rule" id="MF_00549"/>
    </source>
</evidence>
<name>A0A1W1VAP1_PEPAS</name>
<dbReference type="RefSeq" id="WP_084231169.1">
    <property type="nucleotide sequence ID" value="NZ_FWWR01000011.1"/>
</dbReference>
<dbReference type="PANTHER" id="PTHR30492:SF0">
    <property type="entry name" value="METHYLGLYOXAL SYNTHASE"/>
    <property type="match status" value="1"/>
</dbReference>
<dbReference type="InterPro" id="IPR036914">
    <property type="entry name" value="MGS-like_dom_sf"/>
</dbReference>
<dbReference type="AlphaFoldDB" id="A0A1W1VAP1"/>
<comment type="similarity">
    <text evidence="1">Belongs to the methylglyoxal synthase family.</text>
</comment>
<dbReference type="InterPro" id="IPR004363">
    <property type="entry name" value="Methylgl_synth"/>
</dbReference>
<proteinExistence type="inferred from homology"/>
<dbReference type="InterPro" id="IPR011607">
    <property type="entry name" value="MGS-like_dom"/>
</dbReference>
<dbReference type="GO" id="GO:0005829">
    <property type="term" value="C:cytosol"/>
    <property type="evidence" value="ECO:0007669"/>
    <property type="project" value="TreeGrafter"/>
</dbReference>
<feature type="binding site" evidence="1">
    <location>
        <position position="19"/>
    </location>
    <ligand>
        <name>substrate</name>
    </ligand>
</feature>
<dbReference type="CDD" id="cd01422">
    <property type="entry name" value="MGS"/>
    <property type="match status" value="1"/>
</dbReference>
<sequence length="159" mass="17463">MNTKNIKVNAQKTIALVAHDNKKDELVAWAIANKSNLANHKLVGTGTTAALISKHTDLDVEGLFSGPLGGDQQLGSRIAEGKVDILIFFWDPLEMQPHDPDVKALLRITTLYDVPLATSKTCADYIVSSTLFNSEYNSEIVDNSFSIATRVEQFDLDEN</sequence>
<dbReference type="PIRSF" id="PIRSF006614">
    <property type="entry name" value="Methylglyox_syn"/>
    <property type="match status" value="1"/>
</dbReference>
<feature type="binding site" evidence="1">
    <location>
        <position position="23"/>
    </location>
    <ligand>
        <name>substrate</name>
    </ligand>
</feature>
<feature type="active site" description="Proton donor/acceptor" evidence="1 2">
    <location>
        <position position="71"/>
    </location>
</feature>
<dbReference type="Gene3D" id="3.40.50.1380">
    <property type="entry name" value="Methylglyoxal synthase-like domain"/>
    <property type="match status" value="1"/>
</dbReference>
<comment type="function">
    <text evidence="1">Catalyzes the formation of methylglyoxal from dihydroxyacetone phosphate.</text>
</comment>
<feature type="binding site" evidence="1">
    <location>
        <begin position="65"/>
        <end position="66"/>
    </location>
    <ligand>
        <name>substrate</name>
    </ligand>
</feature>
<dbReference type="OrthoDB" id="9787147at2"/>
<dbReference type="PROSITE" id="PS01335">
    <property type="entry name" value="METHYLGLYOXAL_SYNTH"/>
    <property type="match status" value="1"/>
</dbReference>
<feature type="domain" description="MGS-like" evidence="3">
    <location>
        <begin position="6"/>
        <end position="159"/>
    </location>
</feature>
<dbReference type="Proteomes" id="UP000192368">
    <property type="component" value="Unassembled WGS sequence"/>
</dbReference>
<dbReference type="EMBL" id="FWWR01000011">
    <property type="protein sequence ID" value="SMB90283.1"/>
    <property type="molecule type" value="Genomic_DNA"/>
</dbReference>
<dbReference type="PROSITE" id="PS51855">
    <property type="entry name" value="MGS"/>
    <property type="match status" value="1"/>
</dbReference>
<dbReference type="EC" id="4.2.3.3" evidence="1"/>
<dbReference type="HAMAP" id="MF_00549">
    <property type="entry name" value="Methylglyoxal_synth"/>
    <property type="match status" value="1"/>
</dbReference>
<protein>
    <recommendedName>
        <fullName evidence="1">Methylglyoxal synthase</fullName>
        <shortName evidence="1">MGS</shortName>
        <ecNumber evidence="1">4.2.3.3</ecNumber>
    </recommendedName>
</protein>
<dbReference type="GO" id="GO:0008929">
    <property type="term" value="F:methylglyoxal synthase activity"/>
    <property type="evidence" value="ECO:0007669"/>
    <property type="project" value="UniProtKB-UniRule"/>
</dbReference>
<comment type="catalytic activity">
    <reaction evidence="1">
        <text>dihydroxyacetone phosphate = methylglyoxal + phosphate</text>
        <dbReference type="Rhea" id="RHEA:17937"/>
        <dbReference type="ChEBI" id="CHEBI:17158"/>
        <dbReference type="ChEBI" id="CHEBI:43474"/>
        <dbReference type="ChEBI" id="CHEBI:57642"/>
        <dbReference type="EC" id="4.2.3.3"/>
    </reaction>
</comment>
<evidence type="ECO:0000313" key="4">
    <source>
        <dbReference type="EMBL" id="SMB90283.1"/>
    </source>
</evidence>
<keyword evidence="5" id="KW-1185">Reference proteome</keyword>
<feature type="binding site" evidence="1">
    <location>
        <position position="98"/>
    </location>
    <ligand>
        <name>substrate</name>
    </ligand>
</feature>
<dbReference type="SMART" id="SM00851">
    <property type="entry name" value="MGS"/>
    <property type="match status" value="1"/>
</dbReference>
<gene>
    <name evidence="1" type="primary">mgsA</name>
    <name evidence="4" type="ORF">SAMN00017477_1605</name>
</gene>
<dbReference type="InterPro" id="IPR018148">
    <property type="entry name" value="Methylglyoxal_synth_AS"/>
</dbReference>
<dbReference type="NCBIfam" id="NF003559">
    <property type="entry name" value="PRK05234.1"/>
    <property type="match status" value="1"/>
</dbReference>
<accession>A0A1W1VAP1</accession>
<dbReference type="PANTHER" id="PTHR30492">
    <property type="entry name" value="METHYLGLYOXAL SYNTHASE"/>
    <property type="match status" value="1"/>
</dbReference>
<evidence type="ECO:0000313" key="5">
    <source>
        <dbReference type="Proteomes" id="UP000192368"/>
    </source>
</evidence>
<dbReference type="Pfam" id="PF02142">
    <property type="entry name" value="MGS"/>
    <property type="match status" value="1"/>
</dbReference>
<evidence type="ECO:0000256" key="2">
    <source>
        <dbReference type="PIRSR" id="PIRSR006614-1"/>
    </source>
</evidence>
<dbReference type="GO" id="GO:0019242">
    <property type="term" value="P:methylglyoxal biosynthetic process"/>
    <property type="evidence" value="ECO:0007669"/>
    <property type="project" value="UniProtKB-UniRule"/>
</dbReference>
<feature type="binding site" evidence="1">
    <location>
        <begin position="45"/>
        <end position="48"/>
    </location>
    <ligand>
        <name>substrate</name>
    </ligand>
</feature>
<dbReference type="STRING" id="573058.SAMN00017477_1605"/>
<dbReference type="SUPFAM" id="SSF52335">
    <property type="entry name" value="Methylglyoxal synthase-like"/>
    <property type="match status" value="1"/>
</dbReference>
<organism evidence="4 5">
    <name type="scientific">Peptoniphilus asaccharolyticus DSM 20463</name>
    <dbReference type="NCBI Taxonomy" id="573058"/>
    <lineage>
        <taxon>Bacteria</taxon>
        <taxon>Bacillati</taxon>
        <taxon>Bacillota</taxon>
        <taxon>Tissierellia</taxon>
        <taxon>Tissierellales</taxon>
        <taxon>Peptoniphilaceae</taxon>
        <taxon>Peptoniphilus</taxon>
    </lineage>
</organism>
<reference evidence="5" key="1">
    <citation type="submission" date="2017-04" db="EMBL/GenBank/DDBJ databases">
        <authorList>
            <person name="Varghese N."/>
            <person name="Submissions S."/>
        </authorList>
    </citation>
    <scope>NUCLEOTIDE SEQUENCE [LARGE SCALE GENOMIC DNA]</scope>
    <source>
        <strain evidence="5">DSM 20463</strain>
    </source>
</reference>